<dbReference type="InterPro" id="IPR009836">
    <property type="entry name" value="GRDP-like"/>
</dbReference>
<keyword evidence="3" id="KW-1185">Reference proteome</keyword>
<dbReference type="EMBL" id="JAVHNS010000002">
    <property type="protein sequence ID" value="KAK6362290.1"/>
    <property type="molecule type" value="Genomic_DNA"/>
</dbReference>
<feature type="compositionally biased region" description="Low complexity" evidence="1">
    <location>
        <begin position="844"/>
        <end position="859"/>
    </location>
</feature>
<evidence type="ECO:0000256" key="1">
    <source>
        <dbReference type="SAM" id="MobiDB-lite"/>
    </source>
</evidence>
<accession>A0AAV9VK05</accession>
<proteinExistence type="predicted"/>
<name>A0AAV9VK05_9PEZI</name>
<dbReference type="Proteomes" id="UP001373714">
    <property type="component" value="Unassembled WGS sequence"/>
</dbReference>
<evidence type="ECO:0000313" key="2">
    <source>
        <dbReference type="EMBL" id="KAK6362290.1"/>
    </source>
</evidence>
<dbReference type="PANTHER" id="PTHR34365:SF7">
    <property type="entry name" value="GLYCINE-RICH DOMAIN-CONTAINING PROTEIN 1"/>
    <property type="match status" value="1"/>
</dbReference>
<dbReference type="AlphaFoldDB" id="A0AAV9VK05"/>
<evidence type="ECO:0000313" key="3">
    <source>
        <dbReference type="Proteomes" id="UP001373714"/>
    </source>
</evidence>
<dbReference type="Pfam" id="PF07173">
    <property type="entry name" value="GRDP-like"/>
    <property type="match status" value="1"/>
</dbReference>
<protein>
    <submittedName>
        <fullName evidence="2">Uncharacterized protein</fullName>
    </submittedName>
</protein>
<dbReference type="PANTHER" id="PTHR34365">
    <property type="entry name" value="ENOLASE (DUF1399)"/>
    <property type="match status" value="1"/>
</dbReference>
<gene>
    <name evidence="2" type="ORF">TWF730_005986</name>
</gene>
<feature type="region of interest" description="Disordered" evidence="1">
    <location>
        <begin position="833"/>
        <end position="872"/>
    </location>
</feature>
<feature type="compositionally biased region" description="Basic and acidic residues" evidence="1">
    <location>
        <begin position="863"/>
        <end position="872"/>
    </location>
</feature>
<comment type="caution">
    <text evidence="2">The sequence shown here is derived from an EMBL/GenBank/DDBJ whole genome shotgun (WGS) entry which is preliminary data.</text>
</comment>
<sequence length="933" mass="107742">MFLRFLYPDGVEIQKELTNYPFIYDSGFKYHRDQTPRFDTKAITEHCDLLLNHFSKALDNVSSKAPLTYERAHFTSHESPLVLAAAERSERRLLGHVLKFIEAKYAAHIKMHQHQFDHLLRNGATATLIKRAIGLMPLPYIDIALLQYCHMLSPLSYVDDIARNINRIHGQAHVRYEDPLPITAVPFPLTKLLGLYSGQETEPNNKALSPKNYDLEPLNGRPYEPDYLHWPKGGPVTPGHTRLLDELPERMECTLCARDIYFTKDKGETWFSFLEGELVLCRFCGCSNSLSTLRWMSLRDDMVSLHAAIEYYREPEGKKPREFPDTPGRYSLGPFHGIHTIDRVLRHSISEHGWSKILEILKYKLGYKEDWDALIKLVKAIDADLPSTNLHDQVMLSESGTFWQDLVSKYQSTVNMITTVDFATSLANLRNFVSSVRHLYEISKEEVPELANASRMSQTLNYLKPAKKEESIPNPLPQGSGLKYERFMKLKAKYPDKPLLPTIAIELIWRTHLLYPAYYHHWCLQNLSCQIDHTFDKPEEYSLERLTERYEITTHFWWKEYSEEYVPPTTDWTQHFTTSNRYSTNIIPRSSRKNLTTVEEERTKRPYWAWDHSPAVHLLDSVEQSELYHTLFQTPLHRLLITTKLVADAYAALAPKQTPNVSPASDPKISPINAYLDLHWDETFESYLILIRTQPHLADLFTDQINLTILCIDILFSYIASPPTEIAHIFQPRDVESDSIELLYHKRLLMWICIRHSPLLKPGPGRRNIILSLMKSLHVTEKMKFRVEISPADMAAARAIDFLETHYLGVIHQIVGMCDPLIADYVPSLSDPTGESAVSERTSEMGSSRSRSSKGRTYSPGPKDGKGMRPFHDPVEEEQTRIALGPNHYIRLFRNSNEYGFWTLKNWGLAGHGIRDAFKKDKKNKVSERKKYS</sequence>
<reference evidence="2 3" key="1">
    <citation type="submission" date="2019-10" db="EMBL/GenBank/DDBJ databases">
        <authorList>
            <person name="Palmer J.M."/>
        </authorList>
    </citation>
    <scope>NUCLEOTIDE SEQUENCE [LARGE SCALE GENOMIC DNA]</scope>
    <source>
        <strain evidence="2 3">TWF730</strain>
    </source>
</reference>
<organism evidence="2 3">
    <name type="scientific">Orbilia blumenaviensis</name>
    <dbReference type="NCBI Taxonomy" id="1796055"/>
    <lineage>
        <taxon>Eukaryota</taxon>
        <taxon>Fungi</taxon>
        <taxon>Dikarya</taxon>
        <taxon>Ascomycota</taxon>
        <taxon>Pezizomycotina</taxon>
        <taxon>Orbiliomycetes</taxon>
        <taxon>Orbiliales</taxon>
        <taxon>Orbiliaceae</taxon>
        <taxon>Orbilia</taxon>
    </lineage>
</organism>